<sequence>MMLGGVALWSFWWVWFAAALVLGILEVLAPGFIFLGFAIGAALVGLLLLSPLTPGLAALLAIFAVLSLIAWLILRRFFRAPGGNARRIETDIND</sequence>
<evidence type="ECO:0008006" key="4">
    <source>
        <dbReference type="Google" id="ProtNLM"/>
    </source>
</evidence>
<evidence type="ECO:0000313" key="3">
    <source>
        <dbReference type="Proteomes" id="UP000198599"/>
    </source>
</evidence>
<feature type="transmembrane region" description="Helical" evidence="1">
    <location>
        <begin position="56"/>
        <end position="74"/>
    </location>
</feature>
<dbReference type="STRING" id="1005928.SAMN04487859_110121"/>
<dbReference type="Proteomes" id="UP000198599">
    <property type="component" value="Unassembled WGS sequence"/>
</dbReference>
<feature type="transmembrane region" description="Helical" evidence="1">
    <location>
        <begin position="32"/>
        <end position="50"/>
    </location>
</feature>
<keyword evidence="1" id="KW-1133">Transmembrane helix</keyword>
<gene>
    <name evidence="2" type="ORF">SAMN04487859_110121</name>
</gene>
<dbReference type="AlphaFoldDB" id="A0A1I5CMM1"/>
<keyword evidence="1" id="KW-0812">Transmembrane</keyword>
<reference evidence="3" key="1">
    <citation type="submission" date="2016-10" db="EMBL/GenBank/DDBJ databases">
        <authorList>
            <person name="Varghese N."/>
            <person name="Submissions S."/>
        </authorList>
    </citation>
    <scope>NUCLEOTIDE SEQUENCE [LARGE SCALE GENOMIC DNA]</scope>
    <source>
        <strain evidence="3">DSM 28463</strain>
    </source>
</reference>
<name>A0A1I5CMM1_9RHOB</name>
<proteinExistence type="predicted"/>
<dbReference type="EMBL" id="FOVP01000010">
    <property type="protein sequence ID" value="SFN88275.1"/>
    <property type="molecule type" value="Genomic_DNA"/>
</dbReference>
<protein>
    <recommendedName>
        <fullName evidence="4">NfeD-like C-terminal, partner-binding</fullName>
    </recommendedName>
</protein>
<keyword evidence="1" id="KW-0472">Membrane</keyword>
<organism evidence="2 3">
    <name type="scientific">Roseovarius lutimaris</name>
    <dbReference type="NCBI Taxonomy" id="1005928"/>
    <lineage>
        <taxon>Bacteria</taxon>
        <taxon>Pseudomonadati</taxon>
        <taxon>Pseudomonadota</taxon>
        <taxon>Alphaproteobacteria</taxon>
        <taxon>Rhodobacterales</taxon>
        <taxon>Roseobacteraceae</taxon>
        <taxon>Roseovarius</taxon>
    </lineage>
</organism>
<feature type="transmembrane region" description="Helical" evidence="1">
    <location>
        <begin position="6"/>
        <end position="25"/>
    </location>
</feature>
<evidence type="ECO:0000256" key="1">
    <source>
        <dbReference type="SAM" id="Phobius"/>
    </source>
</evidence>
<keyword evidence="3" id="KW-1185">Reference proteome</keyword>
<evidence type="ECO:0000313" key="2">
    <source>
        <dbReference type="EMBL" id="SFN88275.1"/>
    </source>
</evidence>
<accession>A0A1I5CMM1</accession>